<protein>
    <recommendedName>
        <fullName evidence="1">DNA-directed DNA polymerase</fullName>
        <ecNumber evidence="1">2.7.7.7</ecNumber>
    </recommendedName>
</protein>
<dbReference type="PANTHER" id="PTHR11669:SF8">
    <property type="entry name" value="DNA POLYMERASE III SUBUNIT DELTA"/>
    <property type="match status" value="1"/>
</dbReference>
<dbReference type="RefSeq" id="WP_105052551.1">
    <property type="nucleotide sequence ID" value="NZ_BMYG01000007.1"/>
</dbReference>
<dbReference type="OrthoDB" id="9811073at2"/>
<organism evidence="4 5">
    <name type="scientific">Psychrosphaera saromensis</name>
    <dbReference type="NCBI Taxonomy" id="716813"/>
    <lineage>
        <taxon>Bacteria</taxon>
        <taxon>Pseudomonadati</taxon>
        <taxon>Pseudomonadota</taxon>
        <taxon>Gammaproteobacteria</taxon>
        <taxon>Alteromonadales</taxon>
        <taxon>Pseudoalteromonadaceae</taxon>
        <taxon>Psychrosphaera</taxon>
    </lineage>
</organism>
<gene>
    <name evidence="4" type="ORF">BTO11_10530</name>
</gene>
<dbReference type="GO" id="GO:0003887">
    <property type="term" value="F:DNA-directed DNA polymerase activity"/>
    <property type="evidence" value="ECO:0007669"/>
    <property type="project" value="UniProtKB-KW"/>
</dbReference>
<keyword evidence="2" id="KW-0808">Transferase</keyword>
<comment type="catalytic activity">
    <reaction evidence="3">
        <text>DNA(n) + a 2'-deoxyribonucleoside 5'-triphosphate = DNA(n+1) + diphosphate</text>
        <dbReference type="Rhea" id="RHEA:22508"/>
        <dbReference type="Rhea" id="RHEA-COMP:17339"/>
        <dbReference type="Rhea" id="RHEA-COMP:17340"/>
        <dbReference type="ChEBI" id="CHEBI:33019"/>
        <dbReference type="ChEBI" id="CHEBI:61560"/>
        <dbReference type="ChEBI" id="CHEBI:173112"/>
        <dbReference type="EC" id="2.7.7.7"/>
    </reaction>
</comment>
<evidence type="ECO:0000256" key="2">
    <source>
        <dbReference type="ARBA" id="ARBA00022932"/>
    </source>
</evidence>
<proteinExistence type="predicted"/>
<name>A0A2S7UXQ1_9GAMM</name>
<dbReference type="Pfam" id="PF13177">
    <property type="entry name" value="DNA_pol3_delta2"/>
    <property type="match status" value="1"/>
</dbReference>
<keyword evidence="2" id="KW-0548">Nucleotidyltransferase</keyword>
<dbReference type="AlphaFoldDB" id="A0A2S7UXQ1"/>
<comment type="caution">
    <text evidence="4">The sequence shown here is derived from an EMBL/GenBank/DDBJ whole genome shotgun (WGS) entry which is preliminary data.</text>
</comment>
<evidence type="ECO:0000313" key="4">
    <source>
        <dbReference type="EMBL" id="PQJ54040.1"/>
    </source>
</evidence>
<sequence length="301" mass="34183">MMNTSLDILSLPKQQEQLAHAYIFEGIDINKRLSNMLGLAKSLLCQMQSTHTKSEVGNYCGQCHSCNLFDADTHPDFMLVNEERGTIGIDDVRKTSEFLSKMSHLSGNQVIVLEHAENMTENASNALLKTLEEPTNKSFIFLLCKSKAVLLPTILSRCQFLQIKNKTKEQLKAIYPDLADYIIGFSNNSESELQSWVEEETLEEFTEVYQLFIQWLKNQVPNFILINKVVTKPLMSSFLFYLIEKRIRQLMLKSATTGNSANAMAASRLLTDFNHSVILIKGQNKSLAMSEFLNSIELLVR</sequence>
<dbReference type="EMBL" id="MSCH01000003">
    <property type="protein sequence ID" value="PQJ54040.1"/>
    <property type="molecule type" value="Genomic_DNA"/>
</dbReference>
<dbReference type="EC" id="2.7.7.7" evidence="1"/>
<dbReference type="SUPFAM" id="SSF52540">
    <property type="entry name" value="P-loop containing nucleoside triphosphate hydrolases"/>
    <property type="match status" value="1"/>
</dbReference>
<keyword evidence="2" id="KW-0239">DNA-directed DNA polymerase</keyword>
<dbReference type="InterPro" id="IPR050238">
    <property type="entry name" value="DNA_Rep/Repair_Clamp_Loader"/>
</dbReference>
<dbReference type="InterPro" id="IPR027417">
    <property type="entry name" value="P-loop_NTPase"/>
</dbReference>
<evidence type="ECO:0000313" key="5">
    <source>
        <dbReference type="Proteomes" id="UP000239007"/>
    </source>
</evidence>
<evidence type="ECO:0000256" key="1">
    <source>
        <dbReference type="ARBA" id="ARBA00012417"/>
    </source>
</evidence>
<accession>A0A2S7UXQ1</accession>
<evidence type="ECO:0000256" key="3">
    <source>
        <dbReference type="ARBA" id="ARBA00049244"/>
    </source>
</evidence>
<dbReference type="Proteomes" id="UP000239007">
    <property type="component" value="Unassembled WGS sequence"/>
</dbReference>
<dbReference type="PANTHER" id="PTHR11669">
    <property type="entry name" value="REPLICATION FACTOR C / DNA POLYMERASE III GAMMA-TAU SUBUNIT"/>
    <property type="match status" value="1"/>
</dbReference>
<keyword evidence="5" id="KW-1185">Reference proteome</keyword>
<dbReference type="GO" id="GO:0006261">
    <property type="term" value="P:DNA-templated DNA replication"/>
    <property type="evidence" value="ECO:0007669"/>
    <property type="project" value="TreeGrafter"/>
</dbReference>
<reference evidence="4 5" key="1">
    <citation type="submission" date="2016-12" db="EMBL/GenBank/DDBJ databases">
        <title>Diversity of luminous bacteria.</title>
        <authorList>
            <person name="Yoshizawa S."/>
            <person name="Kogure K."/>
        </authorList>
    </citation>
    <scope>NUCLEOTIDE SEQUENCE [LARGE SCALE GENOMIC DNA]</scope>
    <source>
        <strain evidence="4 5">SA4-48</strain>
    </source>
</reference>
<dbReference type="Gene3D" id="3.40.50.300">
    <property type="entry name" value="P-loop containing nucleotide triphosphate hydrolases"/>
    <property type="match status" value="1"/>
</dbReference>